<keyword evidence="1" id="KW-0812">Transmembrane</keyword>
<feature type="transmembrane region" description="Helical" evidence="1">
    <location>
        <begin position="6"/>
        <end position="22"/>
    </location>
</feature>
<dbReference type="Proteomes" id="UP000617041">
    <property type="component" value="Unassembled WGS sequence"/>
</dbReference>
<proteinExistence type="predicted"/>
<accession>A0A934PXR1</accession>
<evidence type="ECO:0000256" key="1">
    <source>
        <dbReference type="SAM" id="Phobius"/>
    </source>
</evidence>
<organism evidence="2 3">
    <name type="scientific">Ramlibacter algicola</name>
    <dbReference type="NCBI Taxonomy" id="2795217"/>
    <lineage>
        <taxon>Bacteria</taxon>
        <taxon>Pseudomonadati</taxon>
        <taxon>Pseudomonadota</taxon>
        <taxon>Betaproteobacteria</taxon>
        <taxon>Burkholderiales</taxon>
        <taxon>Comamonadaceae</taxon>
        <taxon>Ramlibacter</taxon>
    </lineage>
</organism>
<reference evidence="2" key="1">
    <citation type="submission" date="2020-12" db="EMBL/GenBank/DDBJ databases">
        <title>Ramlibacter sp. nov., isolated from a freshwater alga, Cryptomonas.</title>
        <authorList>
            <person name="Kim H.M."/>
            <person name="Jeon C.O."/>
        </authorList>
    </citation>
    <scope>NUCLEOTIDE SEQUENCE</scope>
    <source>
        <strain evidence="2">CrO1</strain>
    </source>
</reference>
<feature type="transmembrane region" description="Helical" evidence="1">
    <location>
        <begin position="34"/>
        <end position="53"/>
    </location>
</feature>
<sequence length="54" mass="5492">MTQMDVALLLAMLGGVCVLSAWQGRRTGDAGRDTALMAVVGAGKLALAAMLPFA</sequence>
<keyword evidence="3" id="KW-1185">Reference proteome</keyword>
<keyword evidence="1" id="KW-0472">Membrane</keyword>
<dbReference type="AlphaFoldDB" id="A0A934PXR1"/>
<name>A0A934PXR1_9BURK</name>
<evidence type="ECO:0000313" key="2">
    <source>
        <dbReference type="EMBL" id="MBK0392465.1"/>
    </source>
</evidence>
<evidence type="ECO:0000313" key="3">
    <source>
        <dbReference type="Proteomes" id="UP000617041"/>
    </source>
</evidence>
<comment type="caution">
    <text evidence="2">The sequence shown here is derived from an EMBL/GenBank/DDBJ whole genome shotgun (WGS) entry which is preliminary data.</text>
</comment>
<protein>
    <submittedName>
        <fullName evidence="2">Uncharacterized protein</fullName>
    </submittedName>
</protein>
<keyword evidence="1" id="KW-1133">Transmembrane helix</keyword>
<dbReference type="RefSeq" id="WP_200787400.1">
    <property type="nucleotide sequence ID" value="NZ_JAEDAO010000001.1"/>
</dbReference>
<gene>
    <name evidence="2" type="ORF">I8E28_07665</name>
</gene>
<dbReference type="EMBL" id="JAEDAO010000001">
    <property type="protein sequence ID" value="MBK0392465.1"/>
    <property type="molecule type" value="Genomic_DNA"/>
</dbReference>